<dbReference type="EMBL" id="ML996156">
    <property type="protein sequence ID" value="KAF2733810.1"/>
    <property type="molecule type" value="Genomic_DNA"/>
</dbReference>
<dbReference type="Proteomes" id="UP000799444">
    <property type="component" value="Unassembled WGS sequence"/>
</dbReference>
<keyword evidence="2" id="KW-1185">Reference proteome</keyword>
<comment type="caution">
    <text evidence="1">The sequence shown here is derived from an EMBL/GenBank/DDBJ whole genome shotgun (WGS) entry which is preliminary data.</text>
</comment>
<proteinExistence type="predicted"/>
<protein>
    <submittedName>
        <fullName evidence="1">Uncharacterized protein</fullName>
    </submittedName>
</protein>
<sequence>MCAHGSEAGGMQSAAVHRGPEVKLLLCFRQARRISLSGAKLPVQKSLRVPRTVQRRHIAAIRFQGSEKDLAKTQKERPCTHLYDLSELGNTTLARVAIIFGQSTFDVHLDMSISPLWCADPQIVQAAIAMLVQPRRQGHGCHGAVTMGAKKEEGGGGRKGLRQGVPIVAVVAAKYCTQRRVVTRHQGACTNEAHWNVGCYDIDEALGRGSREMRRARAHVPGSRMATSDSQARLWRPHTRARMSAQGPGWLEVLCRN</sequence>
<dbReference type="AlphaFoldDB" id="A0A9P4QYH0"/>
<accession>A0A9P4QYH0</accession>
<name>A0A9P4QYH0_9PLEO</name>
<reference evidence="1" key="1">
    <citation type="journal article" date="2020" name="Stud. Mycol.">
        <title>101 Dothideomycetes genomes: a test case for predicting lifestyles and emergence of pathogens.</title>
        <authorList>
            <person name="Haridas S."/>
            <person name="Albert R."/>
            <person name="Binder M."/>
            <person name="Bloem J."/>
            <person name="Labutti K."/>
            <person name="Salamov A."/>
            <person name="Andreopoulos B."/>
            <person name="Baker S."/>
            <person name="Barry K."/>
            <person name="Bills G."/>
            <person name="Bluhm B."/>
            <person name="Cannon C."/>
            <person name="Castanera R."/>
            <person name="Culley D."/>
            <person name="Daum C."/>
            <person name="Ezra D."/>
            <person name="Gonzalez J."/>
            <person name="Henrissat B."/>
            <person name="Kuo A."/>
            <person name="Liang C."/>
            <person name="Lipzen A."/>
            <person name="Lutzoni F."/>
            <person name="Magnuson J."/>
            <person name="Mondo S."/>
            <person name="Nolan M."/>
            <person name="Ohm R."/>
            <person name="Pangilinan J."/>
            <person name="Park H.-J."/>
            <person name="Ramirez L."/>
            <person name="Alfaro M."/>
            <person name="Sun H."/>
            <person name="Tritt A."/>
            <person name="Yoshinaga Y."/>
            <person name="Zwiers L.-H."/>
            <person name="Turgeon B."/>
            <person name="Goodwin S."/>
            <person name="Spatafora J."/>
            <person name="Crous P."/>
            <person name="Grigoriev I."/>
        </authorList>
    </citation>
    <scope>NUCLEOTIDE SEQUENCE</scope>
    <source>
        <strain evidence="1">CBS 125425</strain>
    </source>
</reference>
<organism evidence="1 2">
    <name type="scientific">Polyplosphaeria fusca</name>
    <dbReference type="NCBI Taxonomy" id="682080"/>
    <lineage>
        <taxon>Eukaryota</taxon>
        <taxon>Fungi</taxon>
        <taxon>Dikarya</taxon>
        <taxon>Ascomycota</taxon>
        <taxon>Pezizomycotina</taxon>
        <taxon>Dothideomycetes</taxon>
        <taxon>Pleosporomycetidae</taxon>
        <taxon>Pleosporales</taxon>
        <taxon>Tetraplosphaeriaceae</taxon>
        <taxon>Polyplosphaeria</taxon>
    </lineage>
</organism>
<evidence type="ECO:0000313" key="1">
    <source>
        <dbReference type="EMBL" id="KAF2733810.1"/>
    </source>
</evidence>
<evidence type="ECO:0000313" key="2">
    <source>
        <dbReference type="Proteomes" id="UP000799444"/>
    </source>
</evidence>
<gene>
    <name evidence="1" type="ORF">EJ04DRAFT_266305</name>
</gene>